<dbReference type="EMBL" id="AHNU02000034">
    <property type="protein sequence ID" value="EMN91382.1"/>
    <property type="molecule type" value="Genomic_DNA"/>
</dbReference>
<dbReference type="Proteomes" id="UP000012118">
    <property type="component" value="Unassembled WGS sequence"/>
</dbReference>
<protein>
    <recommendedName>
        <fullName evidence="1">DUF6046 domain-containing protein</fullName>
    </recommendedName>
</protein>
<organism evidence="2 3">
    <name type="scientific">Leptospira weilii str. UI 13098</name>
    <dbReference type="NCBI Taxonomy" id="1088542"/>
    <lineage>
        <taxon>Bacteria</taxon>
        <taxon>Pseudomonadati</taxon>
        <taxon>Spirochaetota</taxon>
        <taxon>Spirochaetia</taxon>
        <taxon>Leptospirales</taxon>
        <taxon>Leptospiraceae</taxon>
        <taxon>Leptospira</taxon>
    </lineage>
</organism>
<dbReference type="RefSeq" id="WP_004502853.1">
    <property type="nucleotide sequence ID" value="NZ_AHNU02000034.1"/>
</dbReference>
<keyword evidence="3" id="KW-1185">Reference proteome</keyword>
<comment type="caution">
    <text evidence="2">The sequence shown here is derived from an EMBL/GenBank/DDBJ whole genome shotgun (WGS) entry which is preliminary data.</text>
</comment>
<dbReference type="AlphaFoldDB" id="M6QRD0"/>
<evidence type="ECO:0000259" key="1">
    <source>
        <dbReference type="Pfam" id="PF19512"/>
    </source>
</evidence>
<sequence>MIGGITPPAAPAGYIPPEIITGDTDRLLVSDTANEYEFPSATKITCRQEKRIQFTPIPGKKGTVKELTGYDDWNITVEFVVLAAVYGAGLLAAPSNPLVKTMIQKMKELKDIWESKETLSVTHAMLKAYGIKNVVCKSFQIPNSPIQYNQPITIVFVSDEEFDLDLASLDSKSSIVESTL</sequence>
<evidence type="ECO:0000313" key="3">
    <source>
        <dbReference type="Proteomes" id="UP000012118"/>
    </source>
</evidence>
<proteinExistence type="predicted"/>
<reference evidence="2 3" key="1">
    <citation type="submission" date="2013-01" db="EMBL/GenBank/DDBJ databases">
        <authorList>
            <person name="Harkins D.M."/>
            <person name="Durkin A.S."/>
            <person name="Brinkac L.M."/>
            <person name="Haft D.H."/>
            <person name="Selengut J.D."/>
            <person name="Sanka R."/>
            <person name="DePew J."/>
            <person name="Purushe J."/>
            <person name="Chanthongthip A."/>
            <person name="Lattana O."/>
            <person name="Phetsouvanh R."/>
            <person name="Newton P.N."/>
            <person name="Vinetz J.M."/>
            <person name="Sutton G.G."/>
            <person name="Nierman W.C."/>
            <person name="Fouts D.E."/>
        </authorList>
    </citation>
    <scope>NUCLEOTIDE SEQUENCE [LARGE SCALE GENOMIC DNA]</scope>
    <source>
        <strain evidence="2 3">UI 13098</strain>
    </source>
</reference>
<accession>M6QRD0</accession>
<gene>
    <name evidence="2" type="ORF">LEP1GSC108_3257</name>
</gene>
<dbReference type="Pfam" id="PF19512">
    <property type="entry name" value="DUF6046"/>
    <property type="match status" value="1"/>
</dbReference>
<name>M6QRD0_9LEPT</name>
<feature type="domain" description="DUF6046" evidence="1">
    <location>
        <begin position="38"/>
        <end position="166"/>
    </location>
</feature>
<dbReference type="InterPro" id="IPR046109">
    <property type="entry name" value="DUF6046"/>
</dbReference>
<evidence type="ECO:0000313" key="2">
    <source>
        <dbReference type="EMBL" id="EMN91382.1"/>
    </source>
</evidence>